<evidence type="ECO:0000256" key="4">
    <source>
        <dbReference type="ARBA" id="ARBA00022840"/>
    </source>
</evidence>
<sequence length="98" mass="10572">MLVSTSVVEAGVDISFETVFRDYAPIPTLVQSNGRCNRGFSSEIGDVIIWRLVEPEEGMSLLSLVIHGRDGGDTLSLLGETGRVLQRHAPQTVASTSQ</sequence>
<dbReference type="GO" id="GO:0005524">
    <property type="term" value="F:ATP binding"/>
    <property type="evidence" value="ECO:0007669"/>
    <property type="project" value="UniProtKB-KW"/>
</dbReference>
<dbReference type="GO" id="GO:0004386">
    <property type="term" value="F:helicase activity"/>
    <property type="evidence" value="ECO:0007669"/>
    <property type="project" value="UniProtKB-KW"/>
</dbReference>
<dbReference type="Pfam" id="PF22590">
    <property type="entry name" value="Cas3-like_C_2"/>
    <property type="match status" value="1"/>
</dbReference>
<comment type="caution">
    <text evidence="7">The sequence shown here is derived from an EMBL/GenBank/DDBJ whole genome shotgun (WGS) entry which is preliminary data.</text>
</comment>
<dbReference type="RefSeq" id="WP_148094145.1">
    <property type="nucleotide sequence ID" value="NZ_RRCH01000024.1"/>
</dbReference>
<name>A0A3P3RBW2_9EURY</name>
<dbReference type="Proteomes" id="UP000282322">
    <property type="component" value="Unassembled WGS sequence"/>
</dbReference>
<keyword evidence="1" id="KW-0547">Nucleotide-binding</keyword>
<evidence type="ECO:0000256" key="2">
    <source>
        <dbReference type="ARBA" id="ARBA00022801"/>
    </source>
</evidence>
<reference evidence="7 8" key="1">
    <citation type="submission" date="2018-11" db="EMBL/GenBank/DDBJ databases">
        <title>Taxonoimc description of Halomarina strain SPP-AMP-1.</title>
        <authorList>
            <person name="Pal Y."/>
            <person name="Srinivasana K."/>
            <person name="Verma A."/>
            <person name="Kumar P."/>
        </authorList>
    </citation>
    <scope>NUCLEOTIDE SEQUENCE [LARGE SCALE GENOMIC DNA]</scope>
    <source>
        <strain evidence="7 8">SPP-AMP-1</strain>
    </source>
</reference>
<keyword evidence="3" id="KW-0347">Helicase</keyword>
<evidence type="ECO:0000256" key="3">
    <source>
        <dbReference type="ARBA" id="ARBA00022806"/>
    </source>
</evidence>
<evidence type="ECO:0000256" key="5">
    <source>
        <dbReference type="ARBA" id="ARBA00023118"/>
    </source>
</evidence>
<dbReference type="GO" id="GO:0016787">
    <property type="term" value="F:hydrolase activity"/>
    <property type="evidence" value="ECO:0007669"/>
    <property type="project" value="UniProtKB-KW"/>
</dbReference>
<feature type="domain" description="CRISPR-associated nuclease/helicase Cas3" evidence="6">
    <location>
        <begin position="2"/>
        <end position="38"/>
    </location>
</feature>
<gene>
    <name evidence="7" type="ORF">EIK79_11415</name>
</gene>
<evidence type="ECO:0000259" key="6">
    <source>
        <dbReference type="Pfam" id="PF22590"/>
    </source>
</evidence>
<proteinExistence type="predicted"/>
<accession>A0A3P3RBW2</accession>
<evidence type="ECO:0000313" key="8">
    <source>
        <dbReference type="Proteomes" id="UP000282322"/>
    </source>
</evidence>
<keyword evidence="8" id="KW-1185">Reference proteome</keyword>
<keyword evidence="5" id="KW-0051">Antiviral defense</keyword>
<dbReference type="InterPro" id="IPR054712">
    <property type="entry name" value="Cas3-like_dom"/>
</dbReference>
<keyword evidence="4" id="KW-0067">ATP-binding</keyword>
<dbReference type="AlphaFoldDB" id="A0A3P3RBW2"/>
<dbReference type="EMBL" id="RRCH01000024">
    <property type="protein sequence ID" value="RRJ29953.1"/>
    <property type="molecule type" value="Genomic_DNA"/>
</dbReference>
<dbReference type="GO" id="GO:0051607">
    <property type="term" value="P:defense response to virus"/>
    <property type="evidence" value="ECO:0007669"/>
    <property type="project" value="UniProtKB-KW"/>
</dbReference>
<evidence type="ECO:0000313" key="7">
    <source>
        <dbReference type="EMBL" id="RRJ29953.1"/>
    </source>
</evidence>
<keyword evidence="2" id="KW-0378">Hydrolase</keyword>
<evidence type="ECO:0000256" key="1">
    <source>
        <dbReference type="ARBA" id="ARBA00022741"/>
    </source>
</evidence>
<organism evidence="7 8">
    <name type="scientific">Halocatena pleomorpha</name>
    <dbReference type="NCBI Taxonomy" id="1785090"/>
    <lineage>
        <taxon>Archaea</taxon>
        <taxon>Methanobacteriati</taxon>
        <taxon>Methanobacteriota</taxon>
        <taxon>Stenosarchaea group</taxon>
        <taxon>Halobacteria</taxon>
        <taxon>Halobacteriales</taxon>
        <taxon>Natronomonadaceae</taxon>
        <taxon>Halocatena</taxon>
    </lineage>
</organism>
<protein>
    <recommendedName>
        <fullName evidence="6">CRISPR-associated nuclease/helicase Cas3 domain-containing protein</fullName>
    </recommendedName>
</protein>